<evidence type="ECO:0000313" key="1">
    <source>
        <dbReference type="EMBL" id="OAD54563.1"/>
    </source>
</evidence>
<protein>
    <submittedName>
        <fullName evidence="1">Uncharacterized protein</fullName>
    </submittedName>
</protein>
<name>A0A310SHG2_9HYME</name>
<proteinExistence type="predicted"/>
<dbReference type="Proteomes" id="UP000250275">
    <property type="component" value="Unassembled WGS sequence"/>
</dbReference>
<gene>
    <name evidence="1" type="ORF">WN48_05227</name>
</gene>
<organism evidence="1 2">
    <name type="scientific">Eufriesea mexicana</name>
    <dbReference type="NCBI Taxonomy" id="516756"/>
    <lineage>
        <taxon>Eukaryota</taxon>
        <taxon>Metazoa</taxon>
        <taxon>Ecdysozoa</taxon>
        <taxon>Arthropoda</taxon>
        <taxon>Hexapoda</taxon>
        <taxon>Insecta</taxon>
        <taxon>Pterygota</taxon>
        <taxon>Neoptera</taxon>
        <taxon>Endopterygota</taxon>
        <taxon>Hymenoptera</taxon>
        <taxon>Apocrita</taxon>
        <taxon>Aculeata</taxon>
        <taxon>Apoidea</taxon>
        <taxon>Anthophila</taxon>
        <taxon>Apidae</taxon>
        <taxon>Eufriesea</taxon>
    </lineage>
</organism>
<keyword evidence="2" id="KW-1185">Reference proteome</keyword>
<evidence type="ECO:0000313" key="2">
    <source>
        <dbReference type="Proteomes" id="UP000250275"/>
    </source>
</evidence>
<sequence length="157" mass="16960">MVGGWAFGGFCATLDRRWAHAVTSHVSALIEQTRWLDWSEDDRRKSQGLRKQGDSGTYLVAGFVPSSRIVVGTARGALDEASLTDYKPCPANIVVERTVLSDGRSTGSDRNREQDFPLASDAMRQTASSALPVFAMIADEHGAAGDKTLLNSQISSE</sequence>
<reference evidence="1 2" key="1">
    <citation type="submission" date="2015-07" db="EMBL/GenBank/DDBJ databases">
        <title>The genome of Eufriesea mexicana.</title>
        <authorList>
            <person name="Pan H."/>
            <person name="Kapheim K."/>
        </authorList>
    </citation>
    <scope>NUCLEOTIDE SEQUENCE [LARGE SCALE GENOMIC DNA]</scope>
    <source>
        <strain evidence="1">0111107269</strain>
        <tissue evidence="1">Whole body</tissue>
    </source>
</reference>
<dbReference type="EMBL" id="KQ764252">
    <property type="protein sequence ID" value="OAD54563.1"/>
    <property type="molecule type" value="Genomic_DNA"/>
</dbReference>
<accession>A0A310SHG2</accession>
<dbReference type="AlphaFoldDB" id="A0A310SHG2"/>